<gene>
    <name evidence="1" type="ORF">rsdtw13_33740</name>
</gene>
<dbReference type="EMBL" id="BROD01000001">
    <property type="protein sequence ID" value="GKX68116.1"/>
    <property type="molecule type" value="Genomic_DNA"/>
</dbReference>
<proteinExistence type="predicted"/>
<evidence type="ECO:0000313" key="2">
    <source>
        <dbReference type="Proteomes" id="UP001058074"/>
    </source>
</evidence>
<dbReference type="Proteomes" id="UP001058074">
    <property type="component" value="Unassembled WGS sequence"/>
</dbReference>
<sequence length="230" mass="26281">MSNERILVVEDDVDINDLLCDLLKKNGYEVTAAYSGTEAKMCIKNENYQIVLLDLMLPGIKGESLIEEIRKEKVMPIIVISAKTSLDDKVNVLRLGADDFVGKPFNVDEVLARVQAQLRRYTEFAETQENPKILKYKNIVLNNESREASVNDNLVNLTLREYDILELLMSNPKKVFTRANIFQSVWKSEFLGDDNTVNVHVSNLRSKLASFDKDTEYIQTVWGIGFKLKE</sequence>
<organism evidence="1 2">
    <name type="scientific">Inconstantimicrobium mannanitabidum</name>
    <dbReference type="NCBI Taxonomy" id="1604901"/>
    <lineage>
        <taxon>Bacteria</taxon>
        <taxon>Bacillati</taxon>
        <taxon>Bacillota</taxon>
        <taxon>Clostridia</taxon>
        <taxon>Eubacteriales</taxon>
        <taxon>Clostridiaceae</taxon>
        <taxon>Inconstantimicrobium</taxon>
    </lineage>
</organism>
<name>A0ACB5RG94_9CLOT</name>
<keyword evidence="2" id="KW-1185">Reference proteome</keyword>
<reference evidence="1" key="1">
    <citation type="journal article" date="2025" name="Int. J. Syst. Evol. Microbiol.">
        <title>Inconstantimicrobium mannanitabidum sp. nov., a novel member of the family Clostridiaceae isolated from anoxic soil under the treatment of reductive soil disinfestation.</title>
        <authorList>
            <person name="Ueki A."/>
            <person name="Tonouchi A."/>
            <person name="Honma S."/>
            <person name="Kaku N."/>
            <person name="Ueki K."/>
        </authorList>
    </citation>
    <scope>NUCLEOTIDE SEQUENCE</scope>
    <source>
        <strain evidence="1">TW13</strain>
    </source>
</reference>
<keyword evidence="1" id="KW-0238">DNA-binding</keyword>
<comment type="caution">
    <text evidence="1">The sequence shown here is derived from an EMBL/GenBank/DDBJ whole genome shotgun (WGS) entry which is preliminary data.</text>
</comment>
<evidence type="ECO:0000313" key="1">
    <source>
        <dbReference type="EMBL" id="GKX68116.1"/>
    </source>
</evidence>
<accession>A0ACB5RG94</accession>
<protein>
    <submittedName>
        <fullName evidence="1">DNA-binding response regulator</fullName>
    </submittedName>
</protein>